<feature type="transmembrane region" description="Helical" evidence="1">
    <location>
        <begin position="77"/>
        <end position="96"/>
    </location>
</feature>
<dbReference type="Proteomes" id="UP000619486">
    <property type="component" value="Unassembled WGS sequence"/>
</dbReference>
<protein>
    <submittedName>
        <fullName evidence="2">Uncharacterized protein</fullName>
    </submittedName>
</protein>
<reference evidence="2" key="2">
    <citation type="submission" date="2020-09" db="EMBL/GenBank/DDBJ databases">
        <authorList>
            <person name="Sun Q."/>
            <person name="Ohkuma M."/>
        </authorList>
    </citation>
    <scope>NUCLEOTIDE SEQUENCE</scope>
    <source>
        <strain evidence="2">JCM 3172</strain>
    </source>
</reference>
<name>A0A918GZT0_9ACTN</name>
<gene>
    <name evidence="2" type="ORF">GCM10014713_21500</name>
</gene>
<evidence type="ECO:0000313" key="3">
    <source>
        <dbReference type="Proteomes" id="UP000619486"/>
    </source>
</evidence>
<sequence length="106" mass="10499">MRRIPASVIAAGGLVGGYGVARWSKKRPLGGVVLAAAGVVAGQEWQRVAGGKAAAGLGAAYVGAFAGSHVLAKKVGAWPAVFSVAGGVALASWAVTRETGERSGER</sequence>
<evidence type="ECO:0000256" key="1">
    <source>
        <dbReference type="SAM" id="Phobius"/>
    </source>
</evidence>
<proteinExistence type="predicted"/>
<feature type="transmembrane region" description="Helical" evidence="1">
    <location>
        <begin position="53"/>
        <end position="71"/>
    </location>
</feature>
<dbReference type="RefSeq" id="WP_189201290.1">
    <property type="nucleotide sequence ID" value="NZ_BMQQ01000006.1"/>
</dbReference>
<keyword evidence="1" id="KW-1133">Transmembrane helix</keyword>
<evidence type="ECO:0000313" key="2">
    <source>
        <dbReference type="EMBL" id="GGT27781.1"/>
    </source>
</evidence>
<keyword evidence="1" id="KW-0472">Membrane</keyword>
<accession>A0A918GZT0</accession>
<keyword evidence="1" id="KW-0812">Transmembrane</keyword>
<reference evidence="2" key="1">
    <citation type="journal article" date="2014" name="Int. J. Syst. Evol. Microbiol.">
        <title>Complete genome sequence of Corynebacterium casei LMG S-19264T (=DSM 44701T), isolated from a smear-ripened cheese.</title>
        <authorList>
            <consortium name="US DOE Joint Genome Institute (JGI-PGF)"/>
            <person name="Walter F."/>
            <person name="Albersmeier A."/>
            <person name="Kalinowski J."/>
            <person name="Ruckert C."/>
        </authorList>
    </citation>
    <scope>NUCLEOTIDE SEQUENCE</scope>
    <source>
        <strain evidence="2">JCM 3172</strain>
    </source>
</reference>
<dbReference type="EMBL" id="BMQQ01000006">
    <property type="protein sequence ID" value="GGT27781.1"/>
    <property type="molecule type" value="Genomic_DNA"/>
</dbReference>
<dbReference type="AlphaFoldDB" id="A0A918GZT0"/>
<comment type="caution">
    <text evidence="2">The sequence shown here is derived from an EMBL/GenBank/DDBJ whole genome shotgun (WGS) entry which is preliminary data.</text>
</comment>
<keyword evidence="3" id="KW-1185">Reference proteome</keyword>
<organism evidence="2 3">
    <name type="scientific">Streptomyces purpureus</name>
    <dbReference type="NCBI Taxonomy" id="1951"/>
    <lineage>
        <taxon>Bacteria</taxon>
        <taxon>Bacillati</taxon>
        <taxon>Actinomycetota</taxon>
        <taxon>Actinomycetes</taxon>
        <taxon>Kitasatosporales</taxon>
        <taxon>Streptomycetaceae</taxon>
        <taxon>Streptomyces</taxon>
    </lineage>
</organism>